<feature type="region of interest" description="Disordered" evidence="1">
    <location>
        <begin position="48"/>
        <end position="72"/>
    </location>
</feature>
<gene>
    <name evidence="2" type="ORF">OUZ56_008927</name>
</gene>
<dbReference type="Proteomes" id="UP001234178">
    <property type="component" value="Unassembled WGS sequence"/>
</dbReference>
<accession>A0ABR0AEH7</accession>
<protein>
    <submittedName>
        <fullName evidence="2">Uncharacterized protein</fullName>
    </submittedName>
</protein>
<organism evidence="2 3">
    <name type="scientific">Daphnia magna</name>
    <dbReference type="NCBI Taxonomy" id="35525"/>
    <lineage>
        <taxon>Eukaryota</taxon>
        <taxon>Metazoa</taxon>
        <taxon>Ecdysozoa</taxon>
        <taxon>Arthropoda</taxon>
        <taxon>Crustacea</taxon>
        <taxon>Branchiopoda</taxon>
        <taxon>Diplostraca</taxon>
        <taxon>Cladocera</taxon>
        <taxon>Anomopoda</taxon>
        <taxon>Daphniidae</taxon>
        <taxon>Daphnia</taxon>
    </lineage>
</organism>
<evidence type="ECO:0000313" key="3">
    <source>
        <dbReference type="Proteomes" id="UP001234178"/>
    </source>
</evidence>
<name>A0ABR0AEH7_9CRUS</name>
<evidence type="ECO:0000256" key="1">
    <source>
        <dbReference type="SAM" id="MobiDB-lite"/>
    </source>
</evidence>
<proteinExistence type="predicted"/>
<evidence type="ECO:0000313" key="2">
    <source>
        <dbReference type="EMBL" id="KAK4023522.1"/>
    </source>
</evidence>
<comment type="caution">
    <text evidence="2">The sequence shown here is derived from an EMBL/GenBank/DDBJ whole genome shotgun (WGS) entry which is preliminary data.</text>
</comment>
<dbReference type="EMBL" id="JAOYFB010000037">
    <property type="protein sequence ID" value="KAK4023522.1"/>
    <property type="molecule type" value="Genomic_DNA"/>
</dbReference>
<reference evidence="2 3" key="1">
    <citation type="journal article" date="2023" name="Nucleic Acids Res.">
        <title>The hologenome of Daphnia magna reveals possible DNA methylation and microbiome-mediated evolution of the host genome.</title>
        <authorList>
            <person name="Chaturvedi A."/>
            <person name="Li X."/>
            <person name="Dhandapani V."/>
            <person name="Marshall H."/>
            <person name="Kissane S."/>
            <person name="Cuenca-Cambronero M."/>
            <person name="Asole G."/>
            <person name="Calvet F."/>
            <person name="Ruiz-Romero M."/>
            <person name="Marangio P."/>
            <person name="Guigo R."/>
            <person name="Rago D."/>
            <person name="Mirbahai L."/>
            <person name="Eastwood N."/>
            <person name="Colbourne J.K."/>
            <person name="Zhou J."/>
            <person name="Mallon E."/>
            <person name="Orsini L."/>
        </authorList>
    </citation>
    <scope>NUCLEOTIDE SEQUENCE [LARGE SCALE GENOMIC DNA]</scope>
    <source>
        <strain evidence="2">LRV0_1</strain>
    </source>
</reference>
<keyword evidence="3" id="KW-1185">Reference proteome</keyword>
<sequence>MVCGAHAAQLPSLVRRRTSPHIFSPNTKGERRINGAVLVLSFRKSTTGMKDDKDETLGPVHSAGVHNTTHGFHNVVPVQRSQRERREGSFVKPINDWPMLLFQ</sequence>